<dbReference type="AlphaFoldDB" id="A0A316ABJ1"/>
<accession>A0A316ABJ1</accession>
<dbReference type="EMBL" id="QGDQ01000006">
    <property type="protein sequence ID" value="PWJ54618.1"/>
    <property type="molecule type" value="Genomic_DNA"/>
</dbReference>
<sequence length="38" mass="4062">MGLPEKGLSPVFWGVKDWDDDGDRYAGASATNSSHVVP</sequence>
<keyword evidence="2" id="KW-1185">Reference proteome</keyword>
<gene>
    <name evidence="1" type="ORF">BXY45_10661</name>
</gene>
<name>A0A316ABJ1_9ACTN</name>
<comment type="caution">
    <text evidence="1">The sequence shown here is derived from an EMBL/GenBank/DDBJ whole genome shotgun (WGS) entry which is preliminary data.</text>
</comment>
<dbReference type="Proteomes" id="UP000245469">
    <property type="component" value="Unassembled WGS sequence"/>
</dbReference>
<reference evidence="1 2" key="1">
    <citation type="submission" date="2018-03" db="EMBL/GenBank/DDBJ databases">
        <title>Genomic Encyclopedia of Archaeal and Bacterial Type Strains, Phase II (KMG-II): from individual species to whole genera.</title>
        <authorList>
            <person name="Goeker M."/>
        </authorList>
    </citation>
    <scope>NUCLEOTIDE SEQUENCE [LARGE SCALE GENOMIC DNA]</scope>
    <source>
        <strain evidence="1 2">DSM 44889</strain>
    </source>
</reference>
<organism evidence="1 2">
    <name type="scientific">Quadrisphaera granulorum</name>
    <dbReference type="NCBI Taxonomy" id="317664"/>
    <lineage>
        <taxon>Bacteria</taxon>
        <taxon>Bacillati</taxon>
        <taxon>Actinomycetota</taxon>
        <taxon>Actinomycetes</taxon>
        <taxon>Kineosporiales</taxon>
        <taxon>Kineosporiaceae</taxon>
        <taxon>Quadrisphaera</taxon>
    </lineage>
</organism>
<proteinExistence type="predicted"/>
<evidence type="ECO:0000313" key="1">
    <source>
        <dbReference type="EMBL" id="PWJ54618.1"/>
    </source>
</evidence>
<protein>
    <submittedName>
        <fullName evidence="1">Uncharacterized protein</fullName>
    </submittedName>
</protein>
<evidence type="ECO:0000313" key="2">
    <source>
        <dbReference type="Proteomes" id="UP000245469"/>
    </source>
</evidence>